<feature type="domain" description="3-hydroxyacyl-CoA dehydrogenase NAD binding" evidence="4">
    <location>
        <begin position="100"/>
        <end position="222"/>
    </location>
</feature>
<dbReference type="InterPro" id="IPR008927">
    <property type="entry name" value="6-PGluconate_DH-like_C_sf"/>
</dbReference>
<dbReference type="PANTHER" id="PTHR48075">
    <property type="entry name" value="3-HYDROXYACYL-COA DEHYDROGENASE FAMILY PROTEIN"/>
    <property type="match status" value="1"/>
</dbReference>
<dbReference type="SUPFAM" id="SSF63825">
    <property type="entry name" value="YWTD domain"/>
    <property type="match status" value="1"/>
</dbReference>
<name>A0A0F7U2M8_PENBI</name>
<evidence type="ECO:0000259" key="3">
    <source>
        <dbReference type="Pfam" id="PF00725"/>
    </source>
</evidence>
<dbReference type="SMART" id="SM00135">
    <property type="entry name" value="LY"/>
    <property type="match status" value="5"/>
</dbReference>
<protein>
    <recommendedName>
        <fullName evidence="7">3-hydroxyacyl-CoA dehydrogenase</fullName>
    </recommendedName>
</protein>
<accession>A0A0F7U2M8</accession>
<dbReference type="SUPFAM" id="SSF51735">
    <property type="entry name" value="NAD(P)-binding Rossmann-fold domains"/>
    <property type="match status" value="1"/>
</dbReference>
<dbReference type="InterPro" id="IPR006176">
    <property type="entry name" value="3-OHacyl-CoA_DH_NAD-bd"/>
</dbReference>
<dbReference type="Proteomes" id="UP000042958">
    <property type="component" value="Unassembled WGS sequence"/>
</dbReference>
<feature type="domain" description="3-hydroxyacyl-CoA dehydrogenase C-terminal" evidence="3">
    <location>
        <begin position="228"/>
        <end position="322"/>
    </location>
</feature>
<feature type="region of interest" description="Disordered" evidence="2">
    <location>
        <begin position="61"/>
        <end position="88"/>
    </location>
</feature>
<dbReference type="GO" id="GO:0006631">
    <property type="term" value="P:fatty acid metabolic process"/>
    <property type="evidence" value="ECO:0007669"/>
    <property type="project" value="InterPro"/>
</dbReference>
<sequence>MAVKPRTDRPVAIIGGGVLGRRIGCVFVAAGYNVHVRDPSTEALQDVVEYIDAHKQEFSMMPRIRKDKGSSQEAHEARDEEDHHANGGLTDRAFSTVDFESYTQAPFGNCKTFTEVKDAVGNAWLVIEAIPEKLDLKIETFRELDERCPADCIIASNSSSFKSSLLATEVSAERKRWFLNMHFTMPPVIRTVEMMTCGETNPKIFTYLEDVLGECGLLPVTARRESTGFIFNRLWAAVKREIMNILSDGVSDPAEIDLLWEHMFKNGPLPCQLMDQVGLDTVAFIEDNYVQERGLDPEKTVDWLREHYIKHGRLGKKSEKGGLYPPIARSATAESQPANPRTAAKNIYMLDVGLGGNARDVSQVYTNGKILRLNLATQKLTPIVVGQNLPDGIAVSLECQRIFWTNMGHSTAACDGSVWTANMDGSEVRCLISKGKVHTPKQIAVSDMRKKVYFCDREGTSVHRVNYDGTNHEIVVQRRITADMALGEQMRQWCVGIAIDDKNGMMYWTQKGPSKGGRGRMFRAGLEIPPGETAENRSDIELLFDSLPEPIDVEIDTDTQTLYWTDRGEHPMGCALYRSYVGGEQGDMQKVILARHFHEPIGLKLDWKNNIVYVTDLGGSLYSVGLDDGKKVELVRNDGCYTGITLV</sequence>
<dbReference type="SUPFAM" id="SSF48179">
    <property type="entry name" value="6-phosphogluconate dehydrogenase C-terminal domain-like"/>
    <property type="match status" value="1"/>
</dbReference>
<feature type="domain" description="3-hydroxyacyl-CoA dehydrogenase NAD binding" evidence="4">
    <location>
        <begin position="11"/>
        <end position="67"/>
    </location>
</feature>
<dbReference type="STRING" id="104259.A0A0F7U2M8"/>
<evidence type="ECO:0000256" key="2">
    <source>
        <dbReference type="SAM" id="MobiDB-lite"/>
    </source>
</evidence>
<reference evidence="6" key="1">
    <citation type="journal article" date="2015" name="Genome Announc.">
        <title>Draft genome sequence of the fungus Penicillium brasilianum MG11.</title>
        <authorList>
            <person name="Horn F."/>
            <person name="Linde J."/>
            <person name="Mattern D.J."/>
            <person name="Walther G."/>
            <person name="Guthke R."/>
            <person name="Brakhage A.A."/>
            <person name="Valiante V."/>
        </authorList>
    </citation>
    <scope>NUCLEOTIDE SEQUENCE [LARGE SCALE GENOMIC DNA]</scope>
    <source>
        <strain evidence="6">MG11</strain>
    </source>
</reference>
<proteinExistence type="predicted"/>
<dbReference type="Pfam" id="PF00725">
    <property type="entry name" value="3HCDH"/>
    <property type="match status" value="1"/>
</dbReference>
<dbReference type="GO" id="GO:0070403">
    <property type="term" value="F:NAD+ binding"/>
    <property type="evidence" value="ECO:0007669"/>
    <property type="project" value="InterPro"/>
</dbReference>
<dbReference type="Gene3D" id="1.10.1040.10">
    <property type="entry name" value="N-(1-d-carboxylethyl)-l-norvaline Dehydrogenase, domain 2"/>
    <property type="match status" value="1"/>
</dbReference>
<dbReference type="OrthoDB" id="5958943at2759"/>
<evidence type="ECO:0000313" key="5">
    <source>
        <dbReference type="EMBL" id="CEJ62496.1"/>
    </source>
</evidence>
<dbReference type="EMBL" id="CDHK01000017">
    <property type="protein sequence ID" value="CEJ62496.1"/>
    <property type="molecule type" value="Genomic_DNA"/>
</dbReference>
<feature type="compositionally biased region" description="Basic and acidic residues" evidence="2">
    <location>
        <begin position="67"/>
        <end position="85"/>
    </location>
</feature>
<dbReference type="InterPro" id="IPR011042">
    <property type="entry name" value="6-blade_b-propeller_TolB-like"/>
</dbReference>
<dbReference type="SUPFAM" id="SSF101898">
    <property type="entry name" value="NHL repeat"/>
    <property type="match status" value="1"/>
</dbReference>
<dbReference type="InterPro" id="IPR000033">
    <property type="entry name" value="LDLR_classB_rpt"/>
</dbReference>
<dbReference type="GO" id="GO:0016616">
    <property type="term" value="F:oxidoreductase activity, acting on the CH-OH group of donors, NAD or NADP as acceptor"/>
    <property type="evidence" value="ECO:0007669"/>
    <property type="project" value="InterPro"/>
</dbReference>
<evidence type="ECO:0000259" key="4">
    <source>
        <dbReference type="Pfam" id="PF02737"/>
    </source>
</evidence>
<dbReference type="PANTHER" id="PTHR48075:SF3">
    <property type="entry name" value="3-HYDROXYACYL-COA DEHYDROGENASE"/>
    <property type="match status" value="1"/>
</dbReference>
<evidence type="ECO:0008006" key="7">
    <source>
        <dbReference type="Google" id="ProtNLM"/>
    </source>
</evidence>
<evidence type="ECO:0000313" key="6">
    <source>
        <dbReference type="Proteomes" id="UP000042958"/>
    </source>
</evidence>
<dbReference type="Gene3D" id="2.120.10.30">
    <property type="entry name" value="TolB, C-terminal domain"/>
    <property type="match status" value="2"/>
</dbReference>
<evidence type="ECO:0000256" key="1">
    <source>
        <dbReference type="ARBA" id="ARBA00023002"/>
    </source>
</evidence>
<dbReference type="Gene3D" id="3.40.50.720">
    <property type="entry name" value="NAD(P)-binding Rossmann-like Domain"/>
    <property type="match status" value="1"/>
</dbReference>
<dbReference type="AlphaFoldDB" id="A0A0F7U2M8"/>
<keyword evidence="6" id="KW-1185">Reference proteome</keyword>
<dbReference type="InterPro" id="IPR013328">
    <property type="entry name" value="6PGD_dom2"/>
</dbReference>
<organism evidence="5 6">
    <name type="scientific">Penicillium brasilianum</name>
    <dbReference type="NCBI Taxonomy" id="104259"/>
    <lineage>
        <taxon>Eukaryota</taxon>
        <taxon>Fungi</taxon>
        <taxon>Dikarya</taxon>
        <taxon>Ascomycota</taxon>
        <taxon>Pezizomycotina</taxon>
        <taxon>Eurotiomycetes</taxon>
        <taxon>Eurotiomycetidae</taxon>
        <taxon>Eurotiales</taxon>
        <taxon>Aspergillaceae</taxon>
        <taxon>Penicillium</taxon>
    </lineage>
</organism>
<dbReference type="InterPro" id="IPR006108">
    <property type="entry name" value="3HC_DH_C"/>
</dbReference>
<keyword evidence="1" id="KW-0560">Oxidoreductase</keyword>
<dbReference type="InterPro" id="IPR036291">
    <property type="entry name" value="NAD(P)-bd_dom_sf"/>
</dbReference>
<dbReference type="Pfam" id="PF02737">
    <property type="entry name" value="3HCDH_N"/>
    <property type="match status" value="2"/>
</dbReference>
<gene>
    <name evidence="5" type="ORF">PMG11_10993</name>
</gene>